<dbReference type="Proteomes" id="UP000054047">
    <property type="component" value="Unassembled WGS sequence"/>
</dbReference>
<evidence type="ECO:0000313" key="2">
    <source>
        <dbReference type="Proteomes" id="UP000054047"/>
    </source>
</evidence>
<proteinExistence type="predicted"/>
<sequence>MIDAQDSVKVDDAVATRLKLLWSIARPTDSVLVDVPRLQATLIEATLSLLRPLALFYHALTLVNPPEALKGYLVGLSLLA</sequence>
<reference evidence="1 2" key="1">
    <citation type="submission" date="2013-12" db="EMBL/GenBank/DDBJ databases">
        <title>Draft genome of the parsitic nematode Ancylostoma duodenale.</title>
        <authorList>
            <person name="Mitreva M."/>
        </authorList>
    </citation>
    <scope>NUCLEOTIDE SEQUENCE [LARGE SCALE GENOMIC DNA]</scope>
    <source>
        <strain evidence="1 2">Zhejiang</strain>
    </source>
</reference>
<accession>A0A0C2G520</accession>
<keyword evidence="2" id="KW-1185">Reference proteome</keyword>
<name>A0A0C2G520_9BILA</name>
<dbReference type="AlphaFoldDB" id="A0A0C2G520"/>
<gene>
    <name evidence="1" type="ORF">ANCDUO_15857</name>
</gene>
<protein>
    <submittedName>
        <fullName evidence="1">Uncharacterized protein</fullName>
    </submittedName>
</protein>
<dbReference type="EMBL" id="KN739932">
    <property type="protein sequence ID" value="KIH53999.1"/>
    <property type="molecule type" value="Genomic_DNA"/>
</dbReference>
<dbReference type="OrthoDB" id="26387at2759"/>
<organism evidence="1 2">
    <name type="scientific">Ancylostoma duodenale</name>
    <dbReference type="NCBI Taxonomy" id="51022"/>
    <lineage>
        <taxon>Eukaryota</taxon>
        <taxon>Metazoa</taxon>
        <taxon>Ecdysozoa</taxon>
        <taxon>Nematoda</taxon>
        <taxon>Chromadorea</taxon>
        <taxon>Rhabditida</taxon>
        <taxon>Rhabditina</taxon>
        <taxon>Rhabditomorpha</taxon>
        <taxon>Strongyloidea</taxon>
        <taxon>Ancylostomatidae</taxon>
        <taxon>Ancylostomatinae</taxon>
        <taxon>Ancylostoma</taxon>
    </lineage>
</organism>
<evidence type="ECO:0000313" key="1">
    <source>
        <dbReference type="EMBL" id="KIH53999.1"/>
    </source>
</evidence>